<evidence type="ECO:0000259" key="5">
    <source>
        <dbReference type="PROSITE" id="PS50956"/>
    </source>
</evidence>
<dbReference type="CDD" id="cd00090">
    <property type="entry name" value="HTH_ARSR"/>
    <property type="match status" value="1"/>
</dbReference>
<evidence type="ECO:0000256" key="3">
    <source>
        <dbReference type="ARBA" id="ARBA00023163"/>
    </source>
</evidence>
<keyword evidence="1" id="KW-0805">Transcription regulation</keyword>
<evidence type="ECO:0000313" key="6">
    <source>
        <dbReference type="EMBL" id="HGQ17502.1"/>
    </source>
</evidence>
<dbReference type="InterPro" id="IPR011991">
    <property type="entry name" value="ArsR-like_HTH"/>
</dbReference>
<dbReference type="SMART" id="SM00344">
    <property type="entry name" value="HTH_ASNC"/>
    <property type="match status" value="1"/>
</dbReference>
<comment type="caution">
    <text evidence="6">The sequence shown here is derived from an EMBL/GenBank/DDBJ whole genome shotgun (WGS) entry which is preliminary data.</text>
</comment>
<dbReference type="GO" id="GO:0005829">
    <property type="term" value="C:cytosol"/>
    <property type="evidence" value="ECO:0007669"/>
    <property type="project" value="TreeGrafter"/>
</dbReference>
<dbReference type="InterPro" id="IPR000485">
    <property type="entry name" value="AsnC-type_HTH_dom"/>
</dbReference>
<dbReference type="PANTHER" id="PTHR30154:SF34">
    <property type="entry name" value="TRANSCRIPTIONAL REGULATOR AZLB"/>
    <property type="match status" value="1"/>
</dbReference>
<dbReference type="InterPro" id="IPR019887">
    <property type="entry name" value="Tscrpt_reg_AsnC/Lrp_C"/>
</dbReference>
<dbReference type="InterPro" id="IPR036390">
    <property type="entry name" value="WH_DNA-bd_sf"/>
</dbReference>
<gene>
    <name evidence="6" type="ORF">ENU30_00765</name>
</gene>
<dbReference type="InterPro" id="IPR036388">
    <property type="entry name" value="WH-like_DNA-bd_sf"/>
</dbReference>
<comment type="pathway">
    <text evidence="4">Amino-acid biosynthesis.</text>
</comment>
<dbReference type="Gene3D" id="3.30.70.920">
    <property type="match status" value="1"/>
</dbReference>
<proteinExistence type="predicted"/>
<dbReference type="GO" id="GO:0043200">
    <property type="term" value="P:response to amino acid"/>
    <property type="evidence" value="ECO:0007669"/>
    <property type="project" value="TreeGrafter"/>
</dbReference>
<name>A0A7J3JN86_9CREN</name>
<dbReference type="AlphaFoldDB" id="A0A7J3JN86"/>
<evidence type="ECO:0000256" key="1">
    <source>
        <dbReference type="ARBA" id="ARBA00023015"/>
    </source>
</evidence>
<dbReference type="PANTHER" id="PTHR30154">
    <property type="entry name" value="LEUCINE-RESPONSIVE REGULATORY PROTEIN"/>
    <property type="match status" value="1"/>
</dbReference>
<keyword evidence="3" id="KW-0804">Transcription</keyword>
<reference evidence="6" key="1">
    <citation type="journal article" date="2020" name="mSystems">
        <title>Genome- and Community-Level Interaction Insights into Carbon Utilization and Element Cycling Functions of Hydrothermarchaeota in Hydrothermal Sediment.</title>
        <authorList>
            <person name="Zhou Z."/>
            <person name="Liu Y."/>
            <person name="Xu W."/>
            <person name="Pan J."/>
            <person name="Luo Z.H."/>
            <person name="Li M."/>
        </authorList>
    </citation>
    <scope>NUCLEOTIDE SEQUENCE [LARGE SCALE GENOMIC DNA]</scope>
    <source>
        <strain evidence="6">SpSt-657</strain>
    </source>
</reference>
<dbReference type="Pfam" id="PF01037">
    <property type="entry name" value="AsnC_trans_reg"/>
    <property type="match status" value="1"/>
</dbReference>
<dbReference type="SUPFAM" id="SSF54909">
    <property type="entry name" value="Dimeric alpha+beta barrel"/>
    <property type="match status" value="1"/>
</dbReference>
<dbReference type="InterPro" id="IPR011008">
    <property type="entry name" value="Dimeric_a/b-barrel"/>
</dbReference>
<organism evidence="6">
    <name type="scientific">Ignisphaera aggregans</name>
    <dbReference type="NCBI Taxonomy" id="334771"/>
    <lineage>
        <taxon>Archaea</taxon>
        <taxon>Thermoproteota</taxon>
        <taxon>Thermoprotei</taxon>
        <taxon>Desulfurococcales</taxon>
        <taxon>Desulfurococcaceae</taxon>
        <taxon>Ignisphaera</taxon>
    </lineage>
</organism>
<accession>A0A7J3JN86</accession>
<dbReference type="Pfam" id="PF13412">
    <property type="entry name" value="HTH_24"/>
    <property type="match status" value="1"/>
</dbReference>
<dbReference type="GO" id="GO:0043565">
    <property type="term" value="F:sequence-specific DNA binding"/>
    <property type="evidence" value="ECO:0007669"/>
    <property type="project" value="InterPro"/>
</dbReference>
<dbReference type="EMBL" id="DTBZ01000022">
    <property type="protein sequence ID" value="HGQ17502.1"/>
    <property type="molecule type" value="Genomic_DNA"/>
</dbReference>
<dbReference type="PRINTS" id="PR00033">
    <property type="entry name" value="HTHASNC"/>
</dbReference>
<dbReference type="SUPFAM" id="SSF46785">
    <property type="entry name" value="Winged helix' DNA-binding domain"/>
    <property type="match status" value="1"/>
</dbReference>
<evidence type="ECO:0000256" key="4">
    <source>
        <dbReference type="ARBA" id="ARBA00029440"/>
    </source>
</evidence>
<feature type="domain" description="HTH asnC-type" evidence="5">
    <location>
        <begin position="6"/>
        <end position="67"/>
    </location>
</feature>
<protein>
    <submittedName>
        <fullName evidence="6">Lrp/AsnC family transcriptional regulator</fullName>
    </submittedName>
</protein>
<keyword evidence="2" id="KW-0238">DNA-binding</keyword>
<dbReference type="InterPro" id="IPR019888">
    <property type="entry name" value="Tscrpt_reg_AsnC-like"/>
</dbReference>
<sequence length="152" mass="17371">MSLSELDELDRQIINLIIENCNRSIRELSKTLNRSPTLISKRLQRLKKLGIITKCEAILDYKTIGYSILALILLKVDGAHIEDVEKSLAYEPNVRAVYDITGEYDVALIALFKNVDELDKFVKRILRNPYIKSSTTSVVFKAVKDNINIKVF</sequence>
<evidence type="ECO:0000256" key="2">
    <source>
        <dbReference type="ARBA" id="ARBA00023125"/>
    </source>
</evidence>
<dbReference type="Gene3D" id="1.10.10.10">
    <property type="entry name" value="Winged helix-like DNA-binding domain superfamily/Winged helix DNA-binding domain"/>
    <property type="match status" value="1"/>
</dbReference>
<dbReference type="PROSITE" id="PS50956">
    <property type="entry name" value="HTH_ASNC_2"/>
    <property type="match status" value="1"/>
</dbReference>